<sequence length="65" mass="7928">MDKKGKRKNDITYHNKDVLSKVMAENFKDKSLKVYGIDVLKSYRFYRQTFLRFRSMRYGLTTCFF</sequence>
<organism evidence="1 2">
    <name type="scientific">Schaedlerella arabinosiphila</name>
    <dbReference type="NCBI Taxonomy" id="2044587"/>
    <lineage>
        <taxon>Bacteria</taxon>
        <taxon>Bacillati</taxon>
        <taxon>Bacillota</taxon>
        <taxon>Clostridia</taxon>
        <taxon>Lachnospirales</taxon>
        <taxon>Lachnospiraceae</taxon>
        <taxon>Schaedlerella</taxon>
    </lineage>
</organism>
<comment type="caution">
    <text evidence="1">The sequence shown here is derived from an EMBL/GenBank/DDBJ whole genome shotgun (WGS) entry which is preliminary data.</text>
</comment>
<gene>
    <name evidence="1" type="ORF">EBB54_09690</name>
</gene>
<reference evidence="1" key="1">
    <citation type="submission" date="2018-10" db="EMBL/GenBank/DDBJ databases">
        <title>Schaedlerella arabinophila gen. nov. sp. nov., isolated from the mouse intestinal tract and comparative analysis with the genome of the closely related altered Schaedler flora strain ASF502.</title>
        <authorList>
            <person name="Miyake S."/>
            <person name="Soh M."/>
            <person name="Seedorf H."/>
        </authorList>
    </citation>
    <scope>NUCLEOTIDE SEQUENCE [LARGE SCALE GENOMIC DNA]</scope>
    <source>
        <strain evidence="1">DSM 106076</strain>
    </source>
</reference>
<dbReference type="EMBL" id="RHJS01000002">
    <property type="protein sequence ID" value="RRK31598.1"/>
    <property type="molecule type" value="Genomic_DNA"/>
</dbReference>
<evidence type="ECO:0000313" key="1">
    <source>
        <dbReference type="EMBL" id="RRK31598.1"/>
    </source>
</evidence>
<dbReference type="AlphaFoldDB" id="A0A3R8JM82"/>
<evidence type="ECO:0000313" key="2">
    <source>
        <dbReference type="Proteomes" id="UP000274920"/>
    </source>
</evidence>
<proteinExistence type="predicted"/>
<dbReference type="Proteomes" id="UP000274920">
    <property type="component" value="Unassembled WGS sequence"/>
</dbReference>
<name>A0A3R8JM82_9FIRM</name>
<protein>
    <submittedName>
        <fullName evidence="1">Uncharacterized protein</fullName>
    </submittedName>
</protein>
<keyword evidence="2" id="KW-1185">Reference proteome</keyword>
<accession>A0A3R8JM82</accession>